<keyword evidence="9" id="KW-0472">Membrane</keyword>
<dbReference type="InterPro" id="IPR003929">
    <property type="entry name" value="K_chnl_BK_asu"/>
</dbReference>
<feature type="compositionally biased region" description="Basic residues" evidence="11">
    <location>
        <begin position="147"/>
        <end position="164"/>
    </location>
</feature>
<evidence type="ECO:0000256" key="10">
    <source>
        <dbReference type="ARBA" id="ARBA00023303"/>
    </source>
</evidence>
<evidence type="ECO:0000313" key="13">
    <source>
        <dbReference type="EMBL" id="CAD7643418.1"/>
    </source>
</evidence>
<evidence type="ECO:0000256" key="9">
    <source>
        <dbReference type="ARBA" id="ARBA00023136"/>
    </source>
</evidence>
<dbReference type="InterPro" id="IPR047871">
    <property type="entry name" value="K_chnl_Slo-like"/>
</dbReference>
<dbReference type="Pfam" id="PF03493">
    <property type="entry name" value="BK_channel_a"/>
    <property type="match status" value="1"/>
</dbReference>
<keyword evidence="7" id="KW-1133">Transmembrane helix</keyword>
<dbReference type="GO" id="GO:0045211">
    <property type="term" value="C:postsynaptic membrane"/>
    <property type="evidence" value="ECO:0007669"/>
    <property type="project" value="TreeGrafter"/>
</dbReference>
<dbReference type="PANTHER" id="PTHR10027:SF33">
    <property type="entry name" value="CALCIUM-ACTIVATED POTASSIUM CHANNEL SUBUNIT ALPHA-1-RELATED"/>
    <property type="match status" value="1"/>
</dbReference>
<keyword evidence="5" id="KW-0631">Potassium channel</keyword>
<feature type="compositionally biased region" description="Low complexity" evidence="11">
    <location>
        <begin position="165"/>
        <end position="178"/>
    </location>
</feature>
<protein>
    <recommendedName>
        <fullName evidence="12">Calcium-activated potassium channel BK alpha subunit domain-containing protein</fullName>
    </recommendedName>
</protein>
<comment type="subcellular location">
    <subcellularLocation>
        <location evidence="1">Membrane</location>
        <topology evidence="1">Multi-pass membrane protein</topology>
    </subcellularLocation>
</comment>
<keyword evidence="4" id="KW-0812">Transmembrane</keyword>
<evidence type="ECO:0000313" key="14">
    <source>
        <dbReference type="Proteomes" id="UP000759131"/>
    </source>
</evidence>
<evidence type="ECO:0000256" key="7">
    <source>
        <dbReference type="ARBA" id="ARBA00022989"/>
    </source>
</evidence>
<evidence type="ECO:0000256" key="6">
    <source>
        <dbReference type="ARBA" id="ARBA00022958"/>
    </source>
</evidence>
<keyword evidence="6" id="KW-0630">Potassium</keyword>
<proteinExistence type="predicted"/>
<evidence type="ECO:0000259" key="12">
    <source>
        <dbReference type="Pfam" id="PF03493"/>
    </source>
</evidence>
<evidence type="ECO:0000256" key="1">
    <source>
        <dbReference type="ARBA" id="ARBA00004141"/>
    </source>
</evidence>
<evidence type="ECO:0000256" key="3">
    <source>
        <dbReference type="ARBA" id="ARBA00022538"/>
    </source>
</evidence>
<dbReference type="EMBL" id="OC883764">
    <property type="protein sequence ID" value="CAD7643418.1"/>
    <property type="molecule type" value="Genomic_DNA"/>
</dbReference>
<evidence type="ECO:0000256" key="8">
    <source>
        <dbReference type="ARBA" id="ARBA00023065"/>
    </source>
</evidence>
<evidence type="ECO:0000256" key="4">
    <source>
        <dbReference type="ARBA" id="ARBA00022692"/>
    </source>
</evidence>
<dbReference type="GO" id="GO:0060072">
    <property type="term" value="F:large conductance calcium-activated potassium channel activity"/>
    <property type="evidence" value="ECO:0007669"/>
    <property type="project" value="TreeGrafter"/>
</dbReference>
<dbReference type="Proteomes" id="UP000759131">
    <property type="component" value="Unassembled WGS sequence"/>
</dbReference>
<organism evidence="13">
    <name type="scientific">Medioppia subpectinata</name>
    <dbReference type="NCBI Taxonomy" id="1979941"/>
    <lineage>
        <taxon>Eukaryota</taxon>
        <taxon>Metazoa</taxon>
        <taxon>Ecdysozoa</taxon>
        <taxon>Arthropoda</taxon>
        <taxon>Chelicerata</taxon>
        <taxon>Arachnida</taxon>
        <taxon>Acari</taxon>
        <taxon>Acariformes</taxon>
        <taxon>Sarcoptiformes</taxon>
        <taxon>Oribatida</taxon>
        <taxon>Brachypylina</taxon>
        <taxon>Oppioidea</taxon>
        <taxon>Oppiidae</taxon>
        <taxon>Medioppia</taxon>
    </lineage>
</organism>
<dbReference type="AlphaFoldDB" id="A0A7R9QEZ1"/>
<keyword evidence="10" id="KW-0407">Ion channel</keyword>
<name>A0A7R9QEZ1_9ACAR</name>
<dbReference type="EMBL" id="CAJPIZ010029189">
    <property type="protein sequence ID" value="CAG2119639.1"/>
    <property type="molecule type" value="Genomic_DNA"/>
</dbReference>
<reference evidence="13" key="1">
    <citation type="submission" date="2020-11" db="EMBL/GenBank/DDBJ databases">
        <authorList>
            <person name="Tran Van P."/>
        </authorList>
    </citation>
    <scope>NUCLEOTIDE SEQUENCE</scope>
</reference>
<keyword evidence="3" id="KW-0633">Potassium transport</keyword>
<accession>A0A7R9QEZ1</accession>
<evidence type="ECO:0000256" key="5">
    <source>
        <dbReference type="ARBA" id="ARBA00022826"/>
    </source>
</evidence>
<keyword evidence="8" id="KW-0406">Ion transport</keyword>
<dbReference type="PANTHER" id="PTHR10027">
    <property type="entry name" value="CALCIUM-ACTIVATED POTASSIUM CHANNEL ALPHA CHAIN"/>
    <property type="match status" value="1"/>
</dbReference>
<feature type="region of interest" description="Disordered" evidence="11">
    <location>
        <begin position="138"/>
        <end position="184"/>
    </location>
</feature>
<feature type="domain" description="Calcium-activated potassium channel BK alpha subunit" evidence="12">
    <location>
        <begin position="6"/>
        <end position="55"/>
    </location>
</feature>
<dbReference type="OrthoDB" id="10035564at2759"/>
<evidence type="ECO:0000256" key="2">
    <source>
        <dbReference type="ARBA" id="ARBA00022448"/>
    </source>
</evidence>
<keyword evidence="2" id="KW-0813">Transport</keyword>
<feature type="non-terminal residue" evidence="13">
    <location>
        <position position="1"/>
    </location>
</feature>
<evidence type="ECO:0000256" key="11">
    <source>
        <dbReference type="SAM" id="MobiDB-lite"/>
    </source>
</evidence>
<sequence length="218" mass="24873">MGDKCKYNTEVNKDYLKATKMQIFSQTLSPAFAEMTFSHIFELCFTKFKSILFAIECDDDIIINPKPDYLIRGNTKAFFIAEDKDLVKWSAIIIDIEDKVKRRYVQESGFDTIDNAEEINLLNISSVGIEKTHGIGDNLKTCSPNRAKTKDKTRSKKDKKKGTKSRSSSTSSTSSTSSCDGLRQTDERRSPIRCDYDSTALFHWCADRPIEKCILQKY</sequence>
<keyword evidence="14" id="KW-1185">Reference proteome</keyword>
<gene>
    <name evidence="13" type="ORF">OSB1V03_LOCUS19586</name>
</gene>